<feature type="region of interest" description="Disordered" evidence="1">
    <location>
        <begin position="1"/>
        <end position="32"/>
    </location>
</feature>
<accession>A0AAJ0DJA2</accession>
<sequence>MEPRPPAPSRHPPQFRNAASTTRASSSGLQSTCQLPELRRSLPISNHPLARPAPVNKKHKSPSSFRLLDLPAEVTHFAFPAITRINRQIREESLPVFFDVNTSYAEITAPYRAEHHTVRVNGISRFFEGVYLNPRWKIPSTLVLQNPTVRSFLNSDNGKMAARWRKMRIDITLIGRSRSLPYAELRLDGTGPVGRRVLTCRYRTGDSDAELGEGHEYFRDLVHLAARVKAMIERKLVEEDFKDFTMDEVFQLENLTRVTEPTPFGFMN</sequence>
<organism evidence="2 3">
    <name type="scientific">Extremus antarcticus</name>
    <dbReference type="NCBI Taxonomy" id="702011"/>
    <lineage>
        <taxon>Eukaryota</taxon>
        <taxon>Fungi</taxon>
        <taxon>Dikarya</taxon>
        <taxon>Ascomycota</taxon>
        <taxon>Pezizomycotina</taxon>
        <taxon>Dothideomycetes</taxon>
        <taxon>Dothideomycetidae</taxon>
        <taxon>Mycosphaerellales</taxon>
        <taxon>Extremaceae</taxon>
        <taxon>Extremus</taxon>
    </lineage>
</organism>
<keyword evidence="3" id="KW-1185">Reference proteome</keyword>
<name>A0AAJ0DJA2_9PEZI</name>
<reference evidence="2" key="1">
    <citation type="submission" date="2023-04" db="EMBL/GenBank/DDBJ databases">
        <title>Black Yeasts Isolated from many extreme environments.</title>
        <authorList>
            <person name="Coleine C."/>
            <person name="Stajich J.E."/>
            <person name="Selbmann L."/>
        </authorList>
    </citation>
    <scope>NUCLEOTIDE SEQUENCE</scope>
    <source>
        <strain evidence="2">CCFEE 5312</strain>
    </source>
</reference>
<comment type="caution">
    <text evidence="2">The sequence shown here is derived from an EMBL/GenBank/DDBJ whole genome shotgun (WGS) entry which is preliminary data.</text>
</comment>
<protein>
    <submittedName>
        <fullName evidence="2">Uncharacterized protein</fullName>
    </submittedName>
</protein>
<dbReference type="Proteomes" id="UP001271007">
    <property type="component" value="Unassembled WGS sequence"/>
</dbReference>
<feature type="compositionally biased region" description="Low complexity" evidence="1">
    <location>
        <begin position="12"/>
        <end position="27"/>
    </location>
</feature>
<gene>
    <name evidence="2" type="ORF">LTR09_007428</name>
</gene>
<dbReference type="EMBL" id="JAWDJX010000026">
    <property type="protein sequence ID" value="KAK3051405.1"/>
    <property type="molecule type" value="Genomic_DNA"/>
</dbReference>
<dbReference type="AlphaFoldDB" id="A0AAJ0DJA2"/>
<evidence type="ECO:0000256" key="1">
    <source>
        <dbReference type="SAM" id="MobiDB-lite"/>
    </source>
</evidence>
<evidence type="ECO:0000313" key="2">
    <source>
        <dbReference type="EMBL" id="KAK3051405.1"/>
    </source>
</evidence>
<feature type="compositionally biased region" description="Pro residues" evidence="1">
    <location>
        <begin position="1"/>
        <end position="11"/>
    </location>
</feature>
<evidence type="ECO:0000313" key="3">
    <source>
        <dbReference type="Proteomes" id="UP001271007"/>
    </source>
</evidence>
<proteinExistence type="predicted"/>